<evidence type="ECO:0000256" key="6">
    <source>
        <dbReference type="ARBA" id="ARBA00022989"/>
    </source>
</evidence>
<organism evidence="10 11">
    <name type="scientific">Vineibacter terrae</name>
    <dbReference type="NCBI Taxonomy" id="2586908"/>
    <lineage>
        <taxon>Bacteria</taxon>
        <taxon>Pseudomonadati</taxon>
        <taxon>Pseudomonadota</taxon>
        <taxon>Alphaproteobacteria</taxon>
        <taxon>Hyphomicrobiales</taxon>
        <taxon>Vineibacter</taxon>
    </lineage>
</organism>
<evidence type="ECO:0000256" key="4">
    <source>
        <dbReference type="ARBA" id="ARBA00022519"/>
    </source>
</evidence>
<evidence type="ECO:0000313" key="10">
    <source>
        <dbReference type="EMBL" id="TXL74239.1"/>
    </source>
</evidence>
<evidence type="ECO:0000259" key="9">
    <source>
        <dbReference type="PROSITE" id="PS50928"/>
    </source>
</evidence>
<feature type="transmembrane region" description="Helical" evidence="8">
    <location>
        <begin position="134"/>
        <end position="152"/>
    </location>
</feature>
<accession>A0A5C8PLU2</accession>
<dbReference type="InterPro" id="IPR000515">
    <property type="entry name" value="MetI-like"/>
</dbReference>
<feature type="transmembrane region" description="Helical" evidence="8">
    <location>
        <begin position="237"/>
        <end position="256"/>
    </location>
</feature>
<dbReference type="PANTHER" id="PTHR43357:SF4">
    <property type="entry name" value="INNER MEMBRANE ABC TRANSPORTER PERMEASE PROTEIN YDCV"/>
    <property type="match status" value="1"/>
</dbReference>
<dbReference type="PANTHER" id="PTHR43357">
    <property type="entry name" value="INNER MEMBRANE ABC TRANSPORTER PERMEASE PROTEIN YDCV"/>
    <property type="match status" value="1"/>
</dbReference>
<feature type="transmembrane region" description="Helical" evidence="8">
    <location>
        <begin position="68"/>
        <end position="94"/>
    </location>
</feature>
<comment type="subcellular location">
    <subcellularLocation>
        <location evidence="1">Cell inner membrane</location>
        <topology evidence="1">Multi-pass membrane protein</topology>
    </subcellularLocation>
    <subcellularLocation>
        <location evidence="8">Cell membrane</location>
        <topology evidence="8">Multi-pass membrane protein</topology>
    </subcellularLocation>
</comment>
<dbReference type="Gene3D" id="1.10.3720.10">
    <property type="entry name" value="MetI-like"/>
    <property type="match status" value="1"/>
</dbReference>
<feature type="transmembrane region" description="Helical" evidence="8">
    <location>
        <begin position="12"/>
        <end position="37"/>
    </location>
</feature>
<feature type="transmembrane region" description="Helical" evidence="8">
    <location>
        <begin position="106"/>
        <end position="128"/>
    </location>
</feature>
<evidence type="ECO:0000256" key="5">
    <source>
        <dbReference type="ARBA" id="ARBA00022692"/>
    </source>
</evidence>
<feature type="domain" description="ABC transmembrane type-1" evidence="9">
    <location>
        <begin position="68"/>
        <end position="256"/>
    </location>
</feature>
<dbReference type="CDD" id="cd06261">
    <property type="entry name" value="TM_PBP2"/>
    <property type="match status" value="1"/>
</dbReference>
<sequence>MSARAAERWRARGLAAFAGLILAFLMLPVVVVVLASFTSTSYLTIPPKGLTLRWYEAVFSDREYIDALWFSLLLAIVVTAVSIVLGTMAAYALSRRQVPAAPAISGLLMSPLAFPGVVIGVALLQYYSLTGLRGSFIGLLLAHLVITLPYTVRTILASMAGADPEIEAAARVLGANPWVAFWKATLPVIRPGMMAGGLFAFITSFDNVPVTIFILGTRHMTLPVKIFTAIEYGVDPSIAALSTVLIAGTAIFLVLAERWVGFHRFA</sequence>
<dbReference type="OrthoDB" id="9815533at2"/>
<keyword evidence="6 8" id="KW-1133">Transmembrane helix</keyword>
<dbReference type="Pfam" id="PF00528">
    <property type="entry name" value="BPD_transp_1"/>
    <property type="match status" value="1"/>
</dbReference>
<reference evidence="10 11" key="1">
    <citation type="submission" date="2019-06" db="EMBL/GenBank/DDBJ databases">
        <title>New taxonomy in bacterial strain CC-CFT640, isolated from vineyard.</title>
        <authorList>
            <person name="Lin S.-Y."/>
            <person name="Tsai C.-F."/>
            <person name="Young C.-C."/>
        </authorList>
    </citation>
    <scope>NUCLEOTIDE SEQUENCE [LARGE SCALE GENOMIC DNA]</scope>
    <source>
        <strain evidence="10 11">CC-CFT640</strain>
    </source>
</reference>
<proteinExistence type="inferred from homology"/>
<feature type="transmembrane region" description="Helical" evidence="8">
    <location>
        <begin position="198"/>
        <end position="217"/>
    </location>
</feature>
<keyword evidence="2 8" id="KW-0813">Transport</keyword>
<evidence type="ECO:0000256" key="2">
    <source>
        <dbReference type="ARBA" id="ARBA00022448"/>
    </source>
</evidence>
<keyword evidence="4" id="KW-0997">Cell inner membrane</keyword>
<dbReference type="AlphaFoldDB" id="A0A5C8PLU2"/>
<dbReference type="PROSITE" id="PS50928">
    <property type="entry name" value="ABC_TM1"/>
    <property type="match status" value="1"/>
</dbReference>
<dbReference type="SUPFAM" id="SSF161098">
    <property type="entry name" value="MetI-like"/>
    <property type="match status" value="1"/>
</dbReference>
<keyword evidence="3" id="KW-1003">Cell membrane</keyword>
<dbReference type="InterPro" id="IPR035906">
    <property type="entry name" value="MetI-like_sf"/>
</dbReference>
<evidence type="ECO:0000256" key="7">
    <source>
        <dbReference type="ARBA" id="ARBA00023136"/>
    </source>
</evidence>
<dbReference type="GO" id="GO:0055085">
    <property type="term" value="P:transmembrane transport"/>
    <property type="evidence" value="ECO:0007669"/>
    <property type="project" value="InterPro"/>
</dbReference>
<dbReference type="EMBL" id="VDUZ01000019">
    <property type="protein sequence ID" value="TXL74239.1"/>
    <property type="molecule type" value="Genomic_DNA"/>
</dbReference>
<evidence type="ECO:0000313" key="11">
    <source>
        <dbReference type="Proteomes" id="UP000321638"/>
    </source>
</evidence>
<dbReference type="GO" id="GO:0005886">
    <property type="term" value="C:plasma membrane"/>
    <property type="evidence" value="ECO:0007669"/>
    <property type="project" value="UniProtKB-SubCell"/>
</dbReference>
<evidence type="ECO:0000256" key="3">
    <source>
        <dbReference type="ARBA" id="ARBA00022475"/>
    </source>
</evidence>
<protein>
    <submittedName>
        <fullName evidence="10">ABC transporter permease</fullName>
    </submittedName>
</protein>
<keyword evidence="5 8" id="KW-0812">Transmembrane</keyword>
<dbReference type="Proteomes" id="UP000321638">
    <property type="component" value="Unassembled WGS sequence"/>
</dbReference>
<comment type="caution">
    <text evidence="10">The sequence shown here is derived from an EMBL/GenBank/DDBJ whole genome shotgun (WGS) entry which is preliminary data.</text>
</comment>
<evidence type="ECO:0000256" key="8">
    <source>
        <dbReference type="RuleBase" id="RU363032"/>
    </source>
</evidence>
<dbReference type="RefSeq" id="WP_147848201.1">
    <property type="nucleotide sequence ID" value="NZ_VDUZ01000019.1"/>
</dbReference>
<name>A0A5C8PLU2_9HYPH</name>
<keyword evidence="11" id="KW-1185">Reference proteome</keyword>
<keyword evidence="7 8" id="KW-0472">Membrane</keyword>
<evidence type="ECO:0000256" key="1">
    <source>
        <dbReference type="ARBA" id="ARBA00004429"/>
    </source>
</evidence>
<gene>
    <name evidence="10" type="ORF">FHP25_17260</name>
</gene>
<comment type="similarity">
    <text evidence="8">Belongs to the binding-protein-dependent transport system permease family.</text>
</comment>